<dbReference type="Gramene" id="TraesSTA6B03G03482660.1">
    <property type="protein sequence ID" value="TraesSTA6B03G03482660.1.CDS1"/>
    <property type="gene ID" value="TraesSTA6B03G03482660"/>
</dbReference>
<dbReference type="EnsemblPlants" id="TraesCS6B02G173800.1">
    <property type="protein sequence ID" value="TraesCS6B02G173800.1.cds1"/>
    <property type="gene ID" value="TraesCS6B02G173800"/>
</dbReference>
<dbReference type="Gramene" id="TraesJUL6B03G03527500.1">
    <property type="protein sequence ID" value="TraesJUL6B03G03527500.1.CDS1"/>
    <property type="gene ID" value="TraesJUL6B03G03527500"/>
</dbReference>
<dbReference type="Gramene" id="TraesLAC6B03G03446000.1">
    <property type="protein sequence ID" value="TraesLAC6B03G03446000.1.CDS1"/>
    <property type="gene ID" value="TraesLAC6B03G03446000"/>
</dbReference>
<dbReference type="Gramene" id="TraesROB_scaffold_091273_01G000100.1">
    <property type="protein sequence ID" value="TraesROB_scaffold_091273_01G000100.1"/>
    <property type="gene ID" value="TraesROB_scaffold_091273_01G000100"/>
</dbReference>
<dbReference type="Gramene" id="TraesSYM6B03G03443490.1">
    <property type="protein sequence ID" value="TraesSYM6B03G03443490.1.CDS1"/>
    <property type="gene ID" value="TraesSYM6B03G03443490"/>
</dbReference>
<dbReference type="Gramene" id="TraesCAD_scaffold_033603_01G000100.1">
    <property type="protein sequence ID" value="TraesCAD_scaffold_033603_01G000100.1"/>
    <property type="gene ID" value="TraesCAD_scaffold_033603_01G000100"/>
</dbReference>
<dbReference type="Gramene" id="TraesWEE_scaffold_024638_01G000100.1">
    <property type="protein sequence ID" value="TraesWEE_scaffold_024638_01G000100.1"/>
    <property type="gene ID" value="TraesWEE_scaffold_024638_01G000100"/>
</dbReference>
<accession>A0A3B6PJ76</accession>
<evidence type="ECO:0000313" key="1">
    <source>
        <dbReference type="EnsemblPlants" id="TraesCS6B02G173800.1.cds1"/>
    </source>
</evidence>
<dbReference type="Gramene" id="TraesARI6B03G03450310.1">
    <property type="protein sequence ID" value="TraesARI6B03G03450310.1.CDS1"/>
    <property type="gene ID" value="TraesARI6B03G03450310"/>
</dbReference>
<dbReference type="Gramene" id="TraesLDM6B03G03496380.1">
    <property type="protein sequence ID" value="TraesLDM6B03G03496380.1.CDS1"/>
    <property type="gene ID" value="TraesLDM6B03G03496380"/>
</dbReference>
<proteinExistence type="predicted"/>
<dbReference type="Gramene" id="TraesNOR6B03G03525430.1">
    <property type="protein sequence ID" value="TraesNOR6B03G03525430.1.CDS1"/>
    <property type="gene ID" value="TraesNOR6B03G03525430"/>
</dbReference>
<dbReference type="Gramene" id="TraesCS6B02G173800.1">
    <property type="protein sequence ID" value="TraesCS6B02G173800.1.cds1"/>
    <property type="gene ID" value="TraesCS6B02G173800"/>
</dbReference>
<dbReference type="OrthoDB" id="10348907at2759"/>
<evidence type="ECO:0000313" key="2">
    <source>
        <dbReference type="Proteomes" id="UP000019116"/>
    </source>
</evidence>
<dbReference type="Gramene" id="TraesCLE_scaffold_029685_01G000100.1">
    <property type="protein sequence ID" value="TraesCLE_scaffold_029685_01G000100.1"/>
    <property type="gene ID" value="TraesCLE_scaffold_029685_01G000100"/>
</dbReference>
<sequence>MLAEVLRQVGGSPPAYATQWLSDGYLATVQTTVPLRCHPWCRTVLRVAGAVARDVCAAEEGAADALIRLMRSRHGVQIDDANWSPAASRAPRRADTRWFAGRAAVVNVGAYGGFASPWCRSYDAVRLGRGVGVSVW</sequence>
<dbReference type="AlphaFoldDB" id="A0A3B6PJ76"/>
<dbReference type="Proteomes" id="UP000019116">
    <property type="component" value="Chromosome 6B"/>
</dbReference>
<protein>
    <submittedName>
        <fullName evidence="1">Uncharacterized protein</fullName>
    </submittedName>
</protein>
<organism evidence="1">
    <name type="scientific">Triticum aestivum</name>
    <name type="common">Wheat</name>
    <dbReference type="NCBI Taxonomy" id="4565"/>
    <lineage>
        <taxon>Eukaryota</taxon>
        <taxon>Viridiplantae</taxon>
        <taxon>Streptophyta</taxon>
        <taxon>Embryophyta</taxon>
        <taxon>Tracheophyta</taxon>
        <taxon>Spermatophyta</taxon>
        <taxon>Magnoliopsida</taxon>
        <taxon>Liliopsida</taxon>
        <taxon>Poales</taxon>
        <taxon>Poaceae</taxon>
        <taxon>BOP clade</taxon>
        <taxon>Pooideae</taxon>
        <taxon>Triticodae</taxon>
        <taxon>Triticeae</taxon>
        <taxon>Triticinae</taxon>
        <taxon>Triticum</taxon>
    </lineage>
</organism>
<keyword evidence="2" id="KW-1185">Reference proteome</keyword>
<dbReference type="OMA" id="QIDDANW"/>
<name>A0A3B6PJ76_WHEAT</name>
<reference evidence="1" key="2">
    <citation type="submission" date="2018-10" db="UniProtKB">
        <authorList>
            <consortium name="EnsemblPlants"/>
        </authorList>
    </citation>
    <scope>IDENTIFICATION</scope>
</reference>
<reference evidence="1" key="1">
    <citation type="submission" date="2018-08" db="EMBL/GenBank/DDBJ databases">
        <authorList>
            <person name="Rossello M."/>
        </authorList>
    </citation>
    <scope>NUCLEOTIDE SEQUENCE [LARGE SCALE GENOMIC DNA]</scope>
    <source>
        <strain evidence="1">cv. Chinese Spring</strain>
    </source>
</reference>
<dbReference type="Gramene" id="TraesMAC6B03G03490270.1">
    <property type="protein sequence ID" value="TraesMAC6B03G03490270.1.CDS1"/>
    <property type="gene ID" value="TraesMAC6B03G03490270"/>
</dbReference>
<dbReference type="Gramene" id="TraesJAG6B03G03482170.1">
    <property type="protein sequence ID" value="TraesJAG6B03G03482170.1.CDS1"/>
    <property type="gene ID" value="TraesJAG6B03G03482170"/>
</dbReference>
<dbReference type="Gramene" id="TraesCS6B03G0443000.1">
    <property type="protein sequence ID" value="TraesCS6B03G0443000.1.CDS1"/>
    <property type="gene ID" value="TraesCS6B03G0443000"/>
</dbReference>